<dbReference type="PANTHER" id="PTHR43553">
    <property type="entry name" value="HEAVY METAL TRANSPORTER"/>
    <property type="match status" value="1"/>
</dbReference>
<evidence type="ECO:0000256" key="6">
    <source>
        <dbReference type="ARBA" id="ARBA00022840"/>
    </source>
</evidence>
<dbReference type="Gene3D" id="3.40.50.300">
    <property type="entry name" value="P-loop containing nucleotide triphosphate hydrolases"/>
    <property type="match status" value="1"/>
</dbReference>
<dbReference type="InterPro" id="IPR015856">
    <property type="entry name" value="ABC_transpr_CbiO/EcfA_su"/>
</dbReference>
<dbReference type="InterPro" id="IPR017871">
    <property type="entry name" value="ABC_transporter-like_CS"/>
</dbReference>
<dbReference type="InterPro" id="IPR003593">
    <property type="entry name" value="AAA+_ATPase"/>
</dbReference>
<keyword evidence="8" id="KW-0472">Membrane</keyword>
<dbReference type="InterPro" id="IPR027417">
    <property type="entry name" value="P-loop_NTPase"/>
</dbReference>
<dbReference type="NCBIfam" id="TIGR04520">
    <property type="entry name" value="ECF_ATPase_1"/>
    <property type="match status" value="1"/>
</dbReference>
<evidence type="ECO:0000256" key="7">
    <source>
        <dbReference type="ARBA" id="ARBA00022967"/>
    </source>
</evidence>
<proteinExistence type="inferred from homology"/>
<dbReference type="SUPFAM" id="SSF52540">
    <property type="entry name" value="P-loop containing nucleoside triphosphate hydrolases"/>
    <property type="match status" value="1"/>
</dbReference>
<dbReference type="PROSITE" id="PS00211">
    <property type="entry name" value="ABC_TRANSPORTER_1"/>
    <property type="match status" value="1"/>
</dbReference>
<evidence type="ECO:0000256" key="1">
    <source>
        <dbReference type="ARBA" id="ARBA00004202"/>
    </source>
</evidence>
<evidence type="ECO:0000256" key="8">
    <source>
        <dbReference type="ARBA" id="ARBA00023136"/>
    </source>
</evidence>
<evidence type="ECO:0000256" key="3">
    <source>
        <dbReference type="ARBA" id="ARBA00022448"/>
    </source>
</evidence>
<evidence type="ECO:0000256" key="2">
    <source>
        <dbReference type="ARBA" id="ARBA00005417"/>
    </source>
</evidence>
<keyword evidence="3" id="KW-0813">Transport</keyword>
<evidence type="ECO:0000256" key="4">
    <source>
        <dbReference type="ARBA" id="ARBA00022475"/>
    </source>
</evidence>
<dbReference type="NCBIfam" id="NF010167">
    <property type="entry name" value="PRK13648.1"/>
    <property type="match status" value="1"/>
</dbReference>
<keyword evidence="11" id="KW-1185">Reference proteome</keyword>
<organism evidence="10 11">
    <name type="scientific">Fructobacillus broussonetiae</name>
    <dbReference type="NCBI Taxonomy" id="2713173"/>
    <lineage>
        <taxon>Bacteria</taxon>
        <taxon>Bacillati</taxon>
        <taxon>Bacillota</taxon>
        <taxon>Bacilli</taxon>
        <taxon>Lactobacillales</taxon>
        <taxon>Lactobacillaceae</taxon>
        <taxon>Fructobacillus</taxon>
    </lineage>
</organism>
<reference evidence="10 11" key="1">
    <citation type="submission" date="2020-02" db="EMBL/GenBank/DDBJ databases">
        <title>Fructobacillus sp. isolated from paper mulberry of Taiwan.</title>
        <authorList>
            <person name="Lin S.-T."/>
        </authorList>
    </citation>
    <scope>NUCLEOTIDE SEQUENCE [LARGE SCALE GENOMIC DNA]</scope>
    <source>
        <strain evidence="10 11">M2-14</strain>
    </source>
</reference>
<dbReference type="SMART" id="SM00382">
    <property type="entry name" value="AAA"/>
    <property type="match status" value="1"/>
</dbReference>
<keyword evidence="7" id="KW-1278">Translocase</keyword>
<dbReference type="InterPro" id="IPR030947">
    <property type="entry name" value="EcfA_1"/>
</dbReference>
<dbReference type="RefSeq" id="WP_213809326.1">
    <property type="nucleotide sequence ID" value="NZ_JAAMFK010000006.1"/>
</dbReference>
<dbReference type="InterPro" id="IPR003439">
    <property type="entry name" value="ABC_transporter-like_ATP-bd"/>
</dbReference>
<keyword evidence="6" id="KW-0067">ATP-binding</keyword>
<dbReference type="Proteomes" id="UP001519504">
    <property type="component" value="Unassembled WGS sequence"/>
</dbReference>
<dbReference type="CDD" id="cd03225">
    <property type="entry name" value="ABC_cobalt_CbiO_domain1"/>
    <property type="match status" value="1"/>
</dbReference>
<evidence type="ECO:0000256" key="5">
    <source>
        <dbReference type="ARBA" id="ARBA00022741"/>
    </source>
</evidence>
<sequence length="274" mass="30099">MTNAITIKNLTYSYPESGDLFKDFSMKVEEGEWLAIVGHNGSGKSTLAKLILGLLDFKEGDIHVFGTKLTEKTLTEVRSQIGMVFQNPDNQFVGATVADDVAFGLENRQMPSIEMPARIEQALKQVGMEDFADREPHTLSGGQKQRVALASVLALQPKVIILDEATAMLDPEGKQAVMSTLRELKEKHGSGLTLIMVTHDMEEAQEADRVAVIDDGELLYDEEPNALFQRGAELKKLGLAQPFAVEMSQALGVPAEETKNNIVELVNWLSQSKV</sequence>
<accession>A0ABS5R105</accession>
<dbReference type="PANTHER" id="PTHR43553:SF24">
    <property type="entry name" value="ENERGY-COUPLING FACTOR TRANSPORTER ATP-BINDING PROTEIN ECFA1"/>
    <property type="match status" value="1"/>
</dbReference>
<evidence type="ECO:0000313" key="11">
    <source>
        <dbReference type="Proteomes" id="UP001519504"/>
    </source>
</evidence>
<comment type="subcellular location">
    <subcellularLocation>
        <location evidence="1">Cell membrane</location>
        <topology evidence="1">Peripheral membrane protein</topology>
    </subcellularLocation>
</comment>
<dbReference type="InterPro" id="IPR050095">
    <property type="entry name" value="ECF_ABC_transporter_ATP-bd"/>
</dbReference>
<protein>
    <submittedName>
        <fullName evidence="10">Energy-coupling factor transporter ATPase</fullName>
    </submittedName>
</protein>
<comment type="caution">
    <text evidence="10">The sequence shown here is derived from an EMBL/GenBank/DDBJ whole genome shotgun (WGS) entry which is preliminary data.</text>
</comment>
<evidence type="ECO:0000259" key="9">
    <source>
        <dbReference type="PROSITE" id="PS50893"/>
    </source>
</evidence>
<keyword evidence="5" id="KW-0547">Nucleotide-binding</keyword>
<feature type="domain" description="ABC transporter" evidence="9">
    <location>
        <begin position="5"/>
        <end position="240"/>
    </location>
</feature>
<dbReference type="Pfam" id="PF00005">
    <property type="entry name" value="ABC_tran"/>
    <property type="match status" value="1"/>
</dbReference>
<keyword evidence="4" id="KW-1003">Cell membrane</keyword>
<evidence type="ECO:0000313" key="10">
    <source>
        <dbReference type="EMBL" id="MBS9339041.1"/>
    </source>
</evidence>
<dbReference type="PROSITE" id="PS50893">
    <property type="entry name" value="ABC_TRANSPORTER_2"/>
    <property type="match status" value="1"/>
</dbReference>
<comment type="similarity">
    <text evidence="2">Belongs to the ABC transporter superfamily.</text>
</comment>
<dbReference type="EMBL" id="JAAMFK010000006">
    <property type="protein sequence ID" value="MBS9339041.1"/>
    <property type="molecule type" value="Genomic_DNA"/>
</dbReference>
<name>A0ABS5R105_9LACO</name>
<gene>
    <name evidence="10" type="ORF">G6R29_05325</name>
</gene>